<dbReference type="EMBL" id="JACIEC010000001">
    <property type="protein sequence ID" value="MBB4143123.1"/>
    <property type="molecule type" value="Genomic_DNA"/>
</dbReference>
<comment type="caution">
    <text evidence="6">The sequence shown here is derived from an EMBL/GenBank/DDBJ whole genome shotgun (WGS) entry which is preliminary data.</text>
</comment>
<dbReference type="PANTHER" id="PTHR43140:SF1">
    <property type="entry name" value="TYPE I RESTRICTION ENZYME ECOKI SPECIFICITY SUBUNIT"/>
    <property type="match status" value="1"/>
</dbReference>
<evidence type="ECO:0000313" key="6">
    <source>
        <dbReference type="EMBL" id="MBB4143123.1"/>
    </source>
</evidence>
<evidence type="ECO:0000256" key="4">
    <source>
        <dbReference type="SAM" id="Coils"/>
    </source>
</evidence>
<dbReference type="SUPFAM" id="SSF116734">
    <property type="entry name" value="DNA methylase specificity domain"/>
    <property type="match status" value="2"/>
</dbReference>
<dbReference type="GO" id="GO:0009035">
    <property type="term" value="F:type I site-specific deoxyribonuclease activity"/>
    <property type="evidence" value="ECO:0007669"/>
    <property type="project" value="UniProtKB-EC"/>
</dbReference>
<dbReference type="InterPro" id="IPR051212">
    <property type="entry name" value="Type-I_RE_S_subunit"/>
</dbReference>
<dbReference type="Proteomes" id="UP000519897">
    <property type="component" value="Unassembled WGS sequence"/>
</dbReference>
<evidence type="ECO:0000256" key="3">
    <source>
        <dbReference type="ARBA" id="ARBA00023125"/>
    </source>
</evidence>
<name>A0A7W6LGZ6_9HYPH</name>
<keyword evidence="7" id="KW-1185">Reference proteome</keyword>
<dbReference type="Pfam" id="PF01420">
    <property type="entry name" value="Methylase_S"/>
    <property type="match status" value="2"/>
</dbReference>
<keyword evidence="2" id="KW-0680">Restriction system</keyword>
<comment type="similarity">
    <text evidence="1">Belongs to the type-I restriction system S methylase family.</text>
</comment>
<gene>
    <name evidence="6" type="ORF">GGQ72_001622</name>
</gene>
<evidence type="ECO:0000256" key="2">
    <source>
        <dbReference type="ARBA" id="ARBA00022747"/>
    </source>
</evidence>
<dbReference type="AlphaFoldDB" id="A0A7W6LGZ6"/>
<dbReference type="InterPro" id="IPR044946">
    <property type="entry name" value="Restrct_endonuc_typeI_TRD_sf"/>
</dbReference>
<dbReference type="RefSeq" id="WP_165132726.1">
    <property type="nucleotide sequence ID" value="NZ_CP049250.1"/>
</dbReference>
<proteinExistence type="inferred from homology"/>
<evidence type="ECO:0000259" key="5">
    <source>
        <dbReference type="Pfam" id="PF01420"/>
    </source>
</evidence>
<feature type="domain" description="Type I restriction modification DNA specificity" evidence="5">
    <location>
        <begin position="5"/>
        <end position="187"/>
    </location>
</feature>
<dbReference type="EC" id="3.1.21.3" evidence="6"/>
<protein>
    <submittedName>
        <fullName evidence="6">Type I restriction enzyme S subunit</fullName>
        <ecNumber evidence="6">3.1.21.3</ecNumber>
    </submittedName>
</protein>
<accession>A0A7W6LGZ6</accession>
<evidence type="ECO:0000256" key="1">
    <source>
        <dbReference type="ARBA" id="ARBA00010923"/>
    </source>
</evidence>
<organism evidence="6 7">
    <name type="scientific">Rhizobium rhizoryzae</name>
    <dbReference type="NCBI Taxonomy" id="451876"/>
    <lineage>
        <taxon>Bacteria</taxon>
        <taxon>Pseudomonadati</taxon>
        <taxon>Pseudomonadota</taxon>
        <taxon>Alphaproteobacteria</taxon>
        <taxon>Hyphomicrobiales</taxon>
        <taxon>Rhizobiaceae</taxon>
        <taxon>Rhizobium/Agrobacterium group</taxon>
        <taxon>Rhizobium</taxon>
    </lineage>
</organism>
<feature type="coiled-coil region" evidence="4">
    <location>
        <begin position="389"/>
        <end position="416"/>
    </location>
</feature>
<dbReference type="PANTHER" id="PTHR43140">
    <property type="entry name" value="TYPE-1 RESTRICTION ENZYME ECOKI SPECIFICITY PROTEIN"/>
    <property type="match status" value="1"/>
</dbReference>
<dbReference type="Gene3D" id="3.90.220.20">
    <property type="entry name" value="DNA methylase specificity domains"/>
    <property type="match status" value="2"/>
</dbReference>
<dbReference type="InterPro" id="IPR000055">
    <property type="entry name" value="Restrct_endonuc_typeI_TRD"/>
</dbReference>
<dbReference type="CDD" id="cd17253">
    <property type="entry name" value="RMtype1_S_Eco933I-TRD2-CR2_like"/>
    <property type="match status" value="1"/>
</dbReference>
<keyword evidence="6" id="KW-0378">Hydrolase</keyword>
<reference evidence="6 7" key="1">
    <citation type="submission" date="2020-08" db="EMBL/GenBank/DDBJ databases">
        <title>Genomic Encyclopedia of Type Strains, Phase IV (KMG-IV): sequencing the most valuable type-strain genomes for metagenomic binning, comparative biology and taxonomic classification.</title>
        <authorList>
            <person name="Goeker M."/>
        </authorList>
    </citation>
    <scope>NUCLEOTIDE SEQUENCE [LARGE SCALE GENOMIC DNA]</scope>
    <source>
        <strain evidence="6 7">DSM 29514</strain>
    </source>
</reference>
<keyword evidence="3" id="KW-0238">DNA-binding</keyword>
<dbReference type="GO" id="GO:0003677">
    <property type="term" value="F:DNA binding"/>
    <property type="evidence" value="ECO:0007669"/>
    <property type="project" value="UniProtKB-KW"/>
</dbReference>
<evidence type="ECO:0000313" key="7">
    <source>
        <dbReference type="Proteomes" id="UP000519897"/>
    </source>
</evidence>
<feature type="domain" description="Type I restriction modification DNA specificity" evidence="5">
    <location>
        <begin position="224"/>
        <end position="404"/>
    </location>
</feature>
<keyword evidence="4" id="KW-0175">Coiled coil</keyword>
<dbReference type="GO" id="GO:0009307">
    <property type="term" value="P:DNA restriction-modification system"/>
    <property type="evidence" value="ECO:0007669"/>
    <property type="project" value="UniProtKB-KW"/>
</dbReference>
<sequence length="458" mass="50668">MIELPRGWVESSVDEVGEISSGFGFPDRFQGNVTGELPFAKVRDISQAYQRNGGILSGAGNYVSRSDLTALKARTVPAGSVAFAKIGEALKLNRRVLLDVEAVLDNNCMAVTPHQGLVEPKFLYRFLTTLDFAPFSVATTVPSIRKGDVGSIRLPLPPLAEQKRIVAKLDALNAKSTRARTELARIETLVSRYKQAVLSKAFSGELTAAQFAHPDGDRSAGHPAHWKQMQLGEIADIKSGITLGKKRKPDEKLLELPYLRVANVQRGWLNLREIKTIEVTSKEADALFLCEGDVLMNEGGDRDKLGRGWVWDGQIPDCIHQNHVFRVRLASGTVPPRFLSYYANEFGQKHFFDEGKQTTNLASISKSKLSAMTVPVPPFEEAIEIVRRIESAFAKIDRLAKEAKRALELVGRLDEAILAKAFRGELVPQDENDEPAEHLLARIRAEREAAPKGKRKRG</sequence>